<protein>
    <submittedName>
        <fullName evidence="5">RNA pyrophosphohydrolase</fullName>
        <ecNumber evidence="5">3.6.1.-</ecNumber>
    </submittedName>
</protein>
<dbReference type="InterPro" id="IPR015797">
    <property type="entry name" value="NUDIX_hydrolase-like_dom_sf"/>
</dbReference>
<evidence type="ECO:0000313" key="6">
    <source>
        <dbReference type="Proteomes" id="UP001139263"/>
    </source>
</evidence>
<keyword evidence="6" id="KW-1185">Reference proteome</keyword>
<proteinExistence type="inferred from homology"/>
<reference evidence="5" key="1">
    <citation type="submission" date="2022-03" db="EMBL/GenBank/DDBJ databases">
        <title>Draft Genome Sequence of Firmicute Strain S0AB, a Heterotrophic Iron/Sulfur-Oxidizing Extreme Acidophile.</title>
        <authorList>
            <person name="Vergara E."/>
            <person name="Pakostova E."/>
            <person name="Johnson D.B."/>
            <person name="Holmes D.S."/>
        </authorList>
    </citation>
    <scope>NUCLEOTIDE SEQUENCE</scope>
    <source>
        <strain evidence="5">S0AB</strain>
    </source>
</reference>
<dbReference type="AlphaFoldDB" id="A0A9X2AFT4"/>
<dbReference type="InterPro" id="IPR020084">
    <property type="entry name" value="NUDIX_hydrolase_CS"/>
</dbReference>
<name>A0A9X2AFT4_9BACL</name>
<dbReference type="CDD" id="cd04677">
    <property type="entry name" value="NUDIX_Hydrolase"/>
    <property type="match status" value="1"/>
</dbReference>
<dbReference type="Pfam" id="PF00293">
    <property type="entry name" value="NUDIX"/>
    <property type="match status" value="1"/>
</dbReference>
<dbReference type="EMBL" id="JALBUF010000013">
    <property type="protein sequence ID" value="MCI0184376.1"/>
    <property type="molecule type" value="Genomic_DNA"/>
</dbReference>
<evidence type="ECO:0000256" key="2">
    <source>
        <dbReference type="ARBA" id="ARBA00022801"/>
    </source>
</evidence>
<evidence type="ECO:0000256" key="3">
    <source>
        <dbReference type="RuleBase" id="RU003476"/>
    </source>
</evidence>
<dbReference type="InterPro" id="IPR020476">
    <property type="entry name" value="Nudix_hydrolase"/>
</dbReference>
<comment type="cofactor">
    <cofactor evidence="1">
        <name>Mg(2+)</name>
        <dbReference type="ChEBI" id="CHEBI:18420"/>
    </cofactor>
</comment>
<dbReference type="InterPro" id="IPR000086">
    <property type="entry name" value="NUDIX_hydrolase_dom"/>
</dbReference>
<keyword evidence="2 3" id="KW-0378">Hydrolase</keyword>
<dbReference type="Gene3D" id="3.90.79.10">
    <property type="entry name" value="Nucleoside Triphosphate Pyrophosphohydrolase"/>
    <property type="match status" value="1"/>
</dbReference>
<sequence length="154" mass="16953">MAEYIMELRKVVGSRPIIAAGSVVIICDEEGRVLLQRRSENGYWGLPGGAMELEESFEDTARREVFEETGLTAGKLTLLGLHSGENTFYEYPNGHQVYNATAVFVTSDFTGNIQADGSEGLELNFFDLCDLPKNISPPDMPILAQFIQDVEGNS</sequence>
<comment type="similarity">
    <text evidence="3">Belongs to the Nudix hydrolase family.</text>
</comment>
<dbReference type="PROSITE" id="PS00893">
    <property type="entry name" value="NUDIX_BOX"/>
    <property type="match status" value="1"/>
</dbReference>
<dbReference type="EC" id="3.6.1.-" evidence="5"/>
<evidence type="ECO:0000259" key="4">
    <source>
        <dbReference type="PROSITE" id="PS51462"/>
    </source>
</evidence>
<dbReference type="PROSITE" id="PS51462">
    <property type="entry name" value="NUDIX"/>
    <property type="match status" value="1"/>
</dbReference>
<comment type="caution">
    <text evidence="5">The sequence shown here is derived from an EMBL/GenBank/DDBJ whole genome shotgun (WGS) entry which is preliminary data.</text>
</comment>
<gene>
    <name evidence="5" type="primary">rppH</name>
    <name evidence="5" type="ORF">MM817_02673</name>
</gene>
<dbReference type="SUPFAM" id="SSF55811">
    <property type="entry name" value="Nudix"/>
    <property type="match status" value="1"/>
</dbReference>
<dbReference type="GO" id="GO:0016787">
    <property type="term" value="F:hydrolase activity"/>
    <property type="evidence" value="ECO:0007669"/>
    <property type="project" value="UniProtKB-KW"/>
</dbReference>
<evidence type="ECO:0000313" key="5">
    <source>
        <dbReference type="EMBL" id="MCI0184376.1"/>
    </source>
</evidence>
<organism evidence="5 6">
    <name type="scientific">Sulfoacidibacillus ferrooxidans</name>
    <dbReference type="NCBI Taxonomy" id="2005001"/>
    <lineage>
        <taxon>Bacteria</taxon>
        <taxon>Bacillati</taxon>
        <taxon>Bacillota</taxon>
        <taxon>Bacilli</taxon>
        <taxon>Bacillales</taxon>
        <taxon>Alicyclobacillaceae</taxon>
        <taxon>Sulfoacidibacillus</taxon>
    </lineage>
</organism>
<dbReference type="PANTHER" id="PTHR43046:SF2">
    <property type="entry name" value="8-OXO-DGTP DIPHOSPHATASE-RELATED"/>
    <property type="match status" value="1"/>
</dbReference>
<dbReference type="RefSeq" id="WP_241716006.1">
    <property type="nucleotide sequence ID" value="NZ_JALBUF010000013.1"/>
</dbReference>
<accession>A0A9X2AFT4</accession>
<evidence type="ECO:0000256" key="1">
    <source>
        <dbReference type="ARBA" id="ARBA00001946"/>
    </source>
</evidence>
<feature type="domain" description="Nudix hydrolase" evidence="4">
    <location>
        <begin position="16"/>
        <end position="148"/>
    </location>
</feature>
<dbReference type="PANTHER" id="PTHR43046">
    <property type="entry name" value="GDP-MANNOSE MANNOSYL HYDROLASE"/>
    <property type="match status" value="1"/>
</dbReference>
<dbReference type="Proteomes" id="UP001139263">
    <property type="component" value="Unassembled WGS sequence"/>
</dbReference>
<dbReference type="PRINTS" id="PR00502">
    <property type="entry name" value="NUDIXFAMILY"/>
</dbReference>